<proteinExistence type="predicted"/>
<name>A0A2P8D822_9BACT</name>
<evidence type="ECO:0000256" key="1">
    <source>
        <dbReference type="ARBA" id="ARBA00023284"/>
    </source>
</evidence>
<organism evidence="4 5">
    <name type="scientific">Taibaiella chishuiensis</name>
    <dbReference type="NCBI Taxonomy" id="1434707"/>
    <lineage>
        <taxon>Bacteria</taxon>
        <taxon>Pseudomonadati</taxon>
        <taxon>Bacteroidota</taxon>
        <taxon>Chitinophagia</taxon>
        <taxon>Chitinophagales</taxon>
        <taxon>Chitinophagaceae</taxon>
        <taxon>Taibaiella</taxon>
    </lineage>
</organism>
<dbReference type="PROSITE" id="PS51257">
    <property type="entry name" value="PROKAR_LIPOPROTEIN"/>
    <property type="match status" value="1"/>
</dbReference>
<evidence type="ECO:0000259" key="3">
    <source>
        <dbReference type="Pfam" id="PF03190"/>
    </source>
</evidence>
<dbReference type="Proteomes" id="UP000240572">
    <property type="component" value="Unassembled WGS sequence"/>
</dbReference>
<feature type="signal peptide" evidence="2">
    <location>
        <begin position="1"/>
        <end position="20"/>
    </location>
</feature>
<dbReference type="InterPro" id="IPR036249">
    <property type="entry name" value="Thioredoxin-like_sf"/>
</dbReference>
<dbReference type="InterPro" id="IPR017937">
    <property type="entry name" value="Thioredoxin_CS"/>
</dbReference>
<dbReference type="SUPFAM" id="SSF52833">
    <property type="entry name" value="Thioredoxin-like"/>
    <property type="match status" value="1"/>
</dbReference>
<feature type="domain" description="Spermatogenesis-associated protein 20-like TRX" evidence="3">
    <location>
        <begin position="36"/>
        <end position="107"/>
    </location>
</feature>
<feature type="chain" id="PRO_5015189506" evidence="2">
    <location>
        <begin position="21"/>
        <end position="190"/>
    </location>
</feature>
<gene>
    <name evidence="4" type="ORF">B0I18_102332</name>
</gene>
<comment type="caution">
    <text evidence="4">The sequence shown here is derived from an EMBL/GenBank/DDBJ whole genome shotgun (WGS) entry which is preliminary data.</text>
</comment>
<dbReference type="AlphaFoldDB" id="A0A2P8D822"/>
<dbReference type="PROSITE" id="PS00194">
    <property type="entry name" value="THIOREDOXIN_1"/>
    <property type="match status" value="1"/>
</dbReference>
<accession>A0A2P8D822</accession>
<protein>
    <submittedName>
        <fullName evidence="4">Uncharacterized protein DUF255</fullName>
    </submittedName>
</protein>
<reference evidence="4 5" key="1">
    <citation type="submission" date="2018-03" db="EMBL/GenBank/DDBJ databases">
        <title>Genomic Encyclopedia of Type Strains, Phase III (KMG-III): the genomes of soil and plant-associated and newly described type strains.</title>
        <authorList>
            <person name="Whitman W."/>
        </authorList>
    </citation>
    <scope>NUCLEOTIDE SEQUENCE [LARGE SCALE GENOMIC DNA]</scope>
    <source>
        <strain evidence="4 5">CGMCC 1.12700</strain>
    </source>
</reference>
<sequence length="190" mass="21880">MKRFVLMMCVLAAFSGAACGNQKGNEASAPKETEVAAANEIHWLTFEEAEKKMKEQPRKVLVDIYTDWCGWCKVMDKKTYTNAALIKYVNENFYAVKFNAEQRAPINFAGKKWEFIEQNRANQLAVELMSGQMSYPTTVIMEEGFKNAQPMPGYMETFQMESVLKYIAGDNHKKMSWNDWQHGFKAEWGK</sequence>
<dbReference type="EMBL" id="PYGD01000002">
    <property type="protein sequence ID" value="PSK93362.1"/>
    <property type="molecule type" value="Genomic_DNA"/>
</dbReference>
<dbReference type="Gene3D" id="3.40.30.10">
    <property type="entry name" value="Glutaredoxin"/>
    <property type="match status" value="1"/>
</dbReference>
<keyword evidence="5" id="KW-1185">Reference proteome</keyword>
<dbReference type="Pfam" id="PF03190">
    <property type="entry name" value="Thioredox_DsbH"/>
    <property type="match status" value="1"/>
</dbReference>
<evidence type="ECO:0000256" key="2">
    <source>
        <dbReference type="SAM" id="SignalP"/>
    </source>
</evidence>
<keyword evidence="2" id="KW-0732">Signal</keyword>
<evidence type="ECO:0000313" key="5">
    <source>
        <dbReference type="Proteomes" id="UP000240572"/>
    </source>
</evidence>
<keyword evidence="1" id="KW-0676">Redox-active center</keyword>
<dbReference type="RefSeq" id="WP_219905948.1">
    <property type="nucleotide sequence ID" value="NZ_PYGD01000002.1"/>
</dbReference>
<dbReference type="InterPro" id="IPR004879">
    <property type="entry name" value="Ssp411-like_TRX"/>
</dbReference>
<evidence type="ECO:0000313" key="4">
    <source>
        <dbReference type="EMBL" id="PSK93362.1"/>
    </source>
</evidence>